<evidence type="ECO:0000313" key="2">
    <source>
        <dbReference type="Proteomes" id="UP000008553"/>
    </source>
</evidence>
<keyword evidence="2" id="KW-1185">Reference proteome</keyword>
<organism evidence="1 2">
    <name type="scientific">Plasmodium yoelii yoelii</name>
    <dbReference type="NCBI Taxonomy" id="73239"/>
    <lineage>
        <taxon>Eukaryota</taxon>
        <taxon>Sar</taxon>
        <taxon>Alveolata</taxon>
        <taxon>Apicomplexa</taxon>
        <taxon>Aconoidasida</taxon>
        <taxon>Haemosporida</taxon>
        <taxon>Plasmodiidae</taxon>
        <taxon>Plasmodium</taxon>
        <taxon>Plasmodium (Vinckeia)</taxon>
    </lineage>
</organism>
<name>Q7RC49_PLAYO</name>
<sequence length="33" mass="3861">KNYTISHLHKLSNAYKLVNTHLESCIISTFKKK</sequence>
<dbReference type="PaxDb" id="73239-Q7RC49"/>
<feature type="non-terminal residue" evidence="1">
    <location>
        <position position="1"/>
    </location>
</feature>
<dbReference type="InParanoid" id="Q7RC49"/>
<protein>
    <submittedName>
        <fullName evidence="1">Uncharacterized protein</fullName>
    </submittedName>
</protein>
<reference evidence="1 2" key="1">
    <citation type="journal article" date="2002" name="Nature">
        <title>Genome sequence and comparative analysis of the model rodent malaria parasite Plasmodium yoelii yoelii.</title>
        <authorList>
            <person name="Carlton J.M."/>
            <person name="Angiuoli S.V."/>
            <person name="Suh B.B."/>
            <person name="Kooij T.W."/>
            <person name="Pertea M."/>
            <person name="Silva J.C."/>
            <person name="Ermolaeva M.D."/>
            <person name="Allen J.E."/>
            <person name="Selengut J.D."/>
            <person name="Koo H.L."/>
            <person name="Peterson J.D."/>
            <person name="Pop M."/>
            <person name="Kosack D.S."/>
            <person name="Shumway M.F."/>
            <person name="Bidwell S.L."/>
            <person name="Shallom S.J."/>
            <person name="van Aken S.E."/>
            <person name="Riedmuller S.B."/>
            <person name="Feldblyum T.V."/>
            <person name="Cho J.K."/>
            <person name="Quackenbush J."/>
            <person name="Sedegah M."/>
            <person name="Shoaibi A."/>
            <person name="Cummings L.M."/>
            <person name="Florens L."/>
            <person name="Yates J.R."/>
            <person name="Raine J.D."/>
            <person name="Sinden R.E."/>
            <person name="Harris M.A."/>
            <person name="Cunningham D.A."/>
            <person name="Preiser P.R."/>
            <person name="Bergman L.W."/>
            <person name="Vaidya A.B."/>
            <person name="van Lin L.H."/>
            <person name="Janse C.J."/>
            <person name="Waters A.P."/>
            <person name="Smith H.O."/>
            <person name="White O.R."/>
            <person name="Salzberg S.L."/>
            <person name="Venter J.C."/>
            <person name="Fraser C.M."/>
            <person name="Hoffman S.L."/>
            <person name="Gardner M.J."/>
            <person name="Carucci D.J."/>
        </authorList>
    </citation>
    <scope>NUCLEOTIDE SEQUENCE [LARGE SCALE GENOMIC DNA]</scope>
    <source>
        <strain evidence="1 2">17XNL</strain>
    </source>
</reference>
<dbReference type="Proteomes" id="UP000008553">
    <property type="component" value="Unassembled WGS sequence"/>
</dbReference>
<dbReference type="AlphaFoldDB" id="Q7RC49"/>
<evidence type="ECO:0000313" key="1">
    <source>
        <dbReference type="EMBL" id="EAA18049.1"/>
    </source>
</evidence>
<comment type="caution">
    <text evidence="1">The sequence shown here is derived from an EMBL/GenBank/DDBJ whole genome shotgun (WGS) entry which is preliminary data.</text>
</comment>
<accession>Q7RC49</accession>
<proteinExistence type="predicted"/>
<gene>
    <name evidence="1" type="ORF">PY05935</name>
</gene>
<dbReference type="EMBL" id="AABL01001950">
    <property type="protein sequence ID" value="EAA18049.1"/>
    <property type="molecule type" value="Genomic_DNA"/>
</dbReference>